<keyword evidence="2" id="KW-0812">Transmembrane</keyword>
<dbReference type="EMBL" id="MCFA01000118">
    <property type="protein sequence ID" value="ORY06214.1"/>
    <property type="molecule type" value="Genomic_DNA"/>
</dbReference>
<proteinExistence type="predicted"/>
<evidence type="ECO:0000256" key="1">
    <source>
        <dbReference type="SAM" id="MobiDB-lite"/>
    </source>
</evidence>
<accession>A0A1Y1Z7X7</accession>
<dbReference type="OrthoDB" id="3792810at2759"/>
<protein>
    <submittedName>
        <fullName evidence="3">Uncharacterized protein</fullName>
    </submittedName>
</protein>
<evidence type="ECO:0000313" key="3">
    <source>
        <dbReference type="EMBL" id="ORY06214.1"/>
    </source>
</evidence>
<sequence length="253" mass="27136">MATSMSASFTTTANSCVATINVISSTNIGPLNTPVTFPAICTNQFNFHTSILGAPTWSSLRVGGCALSQCCPSSRFYTDDNAWYTSYFSPGVCPAGYQTCNGPIEVEKTLPAGESVRFCCPDIPYEYAYPIQIRWKDADFVLKTSGRSTPTVTSAGLSPPSGTLTPKTTKPSTGAIAGIAVSIGLVAIGVALLCLWWFRKKRRANSRAMTTVTDSDVRQYAKAEMDGSGMSARELGGNQIYELTTHISRMRTS</sequence>
<comment type="caution">
    <text evidence="3">The sequence shown here is derived from an EMBL/GenBank/DDBJ whole genome shotgun (WGS) entry which is preliminary data.</text>
</comment>
<organism evidence="3 4">
    <name type="scientific">Clohesyomyces aquaticus</name>
    <dbReference type="NCBI Taxonomy" id="1231657"/>
    <lineage>
        <taxon>Eukaryota</taxon>
        <taxon>Fungi</taxon>
        <taxon>Dikarya</taxon>
        <taxon>Ascomycota</taxon>
        <taxon>Pezizomycotina</taxon>
        <taxon>Dothideomycetes</taxon>
        <taxon>Pleosporomycetidae</taxon>
        <taxon>Pleosporales</taxon>
        <taxon>Lindgomycetaceae</taxon>
        <taxon>Clohesyomyces</taxon>
    </lineage>
</organism>
<dbReference type="Proteomes" id="UP000193144">
    <property type="component" value="Unassembled WGS sequence"/>
</dbReference>
<evidence type="ECO:0000313" key="4">
    <source>
        <dbReference type="Proteomes" id="UP000193144"/>
    </source>
</evidence>
<evidence type="ECO:0000256" key="2">
    <source>
        <dbReference type="SAM" id="Phobius"/>
    </source>
</evidence>
<feature type="transmembrane region" description="Helical" evidence="2">
    <location>
        <begin position="175"/>
        <end position="198"/>
    </location>
</feature>
<keyword evidence="4" id="KW-1185">Reference proteome</keyword>
<reference evidence="3 4" key="1">
    <citation type="submission" date="2016-07" db="EMBL/GenBank/DDBJ databases">
        <title>Pervasive Adenine N6-methylation of Active Genes in Fungi.</title>
        <authorList>
            <consortium name="DOE Joint Genome Institute"/>
            <person name="Mondo S.J."/>
            <person name="Dannebaum R.O."/>
            <person name="Kuo R.C."/>
            <person name="Labutti K."/>
            <person name="Haridas S."/>
            <person name="Kuo A."/>
            <person name="Salamov A."/>
            <person name="Ahrendt S.R."/>
            <person name="Lipzen A."/>
            <person name="Sullivan W."/>
            <person name="Andreopoulos W.B."/>
            <person name="Clum A."/>
            <person name="Lindquist E."/>
            <person name="Daum C."/>
            <person name="Ramamoorthy G.K."/>
            <person name="Gryganskyi A."/>
            <person name="Culley D."/>
            <person name="Magnuson J.K."/>
            <person name="James T.Y."/>
            <person name="O'Malley M.A."/>
            <person name="Stajich J.E."/>
            <person name="Spatafora J.W."/>
            <person name="Visel A."/>
            <person name="Grigoriev I.V."/>
        </authorList>
    </citation>
    <scope>NUCLEOTIDE SEQUENCE [LARGE SCALE GENOMIC DNA]</scope>
    <source>
        <strain evidence="3 4">CBS 115471</strain>
    </source>
</reference>
<keyword evidence="2" id="KW-0472">Membrane</keyword>
<dbReference type="AlphaFoldDB" id="A0A1Y1Z7X7"/>
<feature type="region of interest" description="Disordered" evidence="1">
    <location>
        <begin position="148"/>
        <end position="169"/>
    </location>
</feature>
<name>A0A1Y1Z7X7_9PLEO</name>
<dbReference type="STRING" id="1231657.A0A1Y1Z7X7"/>
<keyword evidence="2" id="KW-1133">Transmembrane helix</keyword>
<gene>
    <name evidence="3" type="ORF">BCR34DRAFT_590650</name>
</gene>